<protein>
    <submittedName>
        <fullName evidence="1">Class I SAM-dependent methyltransferase</fullName>
    </submittedName>
</protein>
<sequence length="265" mass="30420">MSNKYIPTIEDITAVSGIDTLPPGKLDITRRMAQLSDIKKGKKVLVTCSHRGYQAVIYAKECGAEVCGLDIDERMIEFARENSEKEKISINFVIGDAQEIPFGSEQFDIVTNEGAVGIPENPQKVLSEMVRVLKRDGILIFRESIFADNLSVEEKEELRLRYGNNIEDIKGWKERVDRAGAEVIFTETEPWLEPSNFWNVRHDREVRDYHDLYTMTEKLRLSKILMKKYGKDGITMAAENERIFYDAVKNKKIGYGIFLCKKINL</sequence>
<dbReference type="EMBL" id="SRYA01000075">
    <property type="protein sequence ID" value="TGY90989.1"/>
    <property type="molecule type" value="Genomic_DNA"/>
</dbReference>
<gene>
    <name evidence="1" type="ORF">E5329_23395</name>
</gene>
<accession>A0AC61RPT6</accession>
<organism evidence="1 2">
    <name type="scientific">Petralouisia muris</name>
    <dbReference type="NCBI Taxonomy" id="3032872"/>
    <lineage>
        <taxon>Bacteria</taxon>
        <taxon>Bacillati</taxon>
        <taxon>Bacillota</taxon>
        <taxon>Clostridia</taxon>
        <taxon>Lachnospirales</taxon>
        <taxon>Lachnospiraceae</taxon>
        <taxon>Petralouisia</taxon>
    </lineage>
</organism>
<dbReference type="Proteomes" id="UP000304953">
    <property type="component" value="Unassembled WGS sequence"/>
</dbReference>
<proteinExistence type="predicted"/>
<keyword evidence="1" id="KW-0489">Methyltransferase</keyword>
<reference evidence="1" key="1">
    <citation type="submission" date="2019-04" db="EMBL/GenBank/DDBJ databases">
        <title>Microbes associate with the intestines of laboratory mice.</title>
        <authorList>
            <person name="Navarre W."/>
            <person name="Wong E."/>
            <person name="Huang K."/>
            <person name="Tropini C."/>
            <person name="Ng K."/>
            <person name="Yu B."/>
        </authorList>
    </citation>
    <scope>NUCLEOTIDE SEQUENCE</scope>
    <source>
        <strain evidence="1">NM01_1-7b</strain>
    </source>
</reference>
<name>A0AC61RPT6_9FIRM</name>
<evidence type="ECO:0000313" key="2">
    <source>
        <dbReference type="Proteomes" id="UP000304953"/>
    </source>
</evidence>
<keyword evidence="1" id="KW-0808">Transferase</keyword>
<evidence type="ECO:0000313" key="1">
    <source>
        <dbReference type="EMBL" id="TGY90989.1"/>
    </source>
</evidence>
<comment type="caution">
    <text evidence="1">The sequence shown here is derived from an EMBL/GenBank/DDBJ whole genome shotgun (WGS) entry which is preliminary data.</text>
</comment>
<keyword evidence="2" id="KW-1185">Reference proteome</keyword>